<dbReference type="RefSeq" id="WP_282861758.1">
    <property type="nucleotide sequence ID" value="NZ_CP118848.1"/>
</dbReference>
<protein>
    <submittedName>
        <fullName evidence="1">XkdX family protein</fullName>
    </submittedName>
</protein>
<evidence type="ECO:0000313" key="2">
    <source>
        <dbReference type="Proteomes" id="UP001223261"/>
    </source>
</evidence>
<organism evidence="1 2">
    <name type="scientific">Mammaliicoccus lentus</name>
    <name type="common">Staphylococcus lentus</name>
    <dbReference type="NCBI Taxonomy" id="42858"/>
    <lineage>
        <taxon>Bacteria</taxon>
        <taxon>Bacillati</taxon>
        <taxon>Bacillota</taxon>
        <taxon>Bacilli</taxon>
        <taxon>Bacillales</taxon>
        <taxon>Staphylococcaceae</taxon>
        <taxon>Mammaliicoccus</taxon>
    </lineage>
</organism>
<dbReference type="InterPro" id="IPR010022">
    <property type="entry name" value="XkdX"/>
</dbReference>
<sequence length="74" mass="8568">MAMSNDIFPPFSTIQYLYDNNAYTDQDIYTFVELECLTKEQYREITGNPFPQAVDEPTNINVHAHSYQATIEAE</sequence>
<dbReference type="Proteomes" id="UP001223261">
    <property type="component" value="Chromosome"/>
</dbReference>
<reference evidence="1" key="1">
    <citation type="journal article" date="2023" name="Antibiotics">
        <title>Prevalence and Molecular Characterization of Methicillin-Resistant Staphylococci (MRS) and Mammaliicocci (MRM) in Dromedary Camels from Algeria: First Detection of SCCmec-mecC Hybrid in Methicillin-Resistant Mammaliicoccus lentus.</title>
        <authorList>
            <person name="Belhout C."/>
            <person name="Boyen F."/>
            <person name="Vereecke N."/>
            <person name="Theuns S."/>
            <person name="Taibi N."/>
            <person name="Stegger M."/>
            <person name="de la Fe-Rodriguez P.Y."/>
            <person name="Bouayad L."/>
            <person name="Elgroud R."/>
            <person name="Butaye P."/>
        </authorList>
    </citation>
    <scope>NUCLEOTIDE SEQUENCE</scope>
    <source>
        <strain evidence="1">7048</strain>
    </source>
</reference>
<name>A0AAX3W232_MAMLE</name>
<dbReference type="Pfam" id="PF09693">
    <property type="entry name" value="Phage_XkdX"/>
    <property type="match status" value="1"/>
</dbReference>
<dbReference type="AlphaFoldDB" id="A0AAX3W232"/>
<proteinExistence type="predicted"/>
<evidence type="ECO:0000313" key="1">
    <source>
        <dbReference type="EMBL" id="WHI58987.1"/>
    </source>
</evidence>
<gene>
    <name evidence="1" type="ORF">PYH69_09485</name>
</gene>
<dbReference type="EMBL" id="CP118848">
    <property type="protein sequence ID" value="WHI58987.1"/>
    <property type="molecule type" value="Genomic_DNA"/>
</dbReference>
<accession>A0AAX3W232</accession>